<dbReference type="EMBL" id="AKKV01000031">
    <property type="protein sequence ID" value="EIT84617.1"/>
    <property type="molecule type" value="Genomic_DNA"/>
</dbReference>
<dbReference type="SUPFAM" id="SSF53448">
    <property type="entry name" value="Nucleotide-diphospho-sugar transferases"/>
    <property type="match status" value="1"/>
</dbReference>
<dbReference type="eggNOG" id="COG0438">
    <property type="taxonomic scope" value="Bacteria"/>
</dbReference>
<dbReference type="AlphaFoldDB" id="I8AG47"/>
<dbReference type="OrthoDB" id="186344at2"/>
<gene>
    <name evidence="2" type="ORF">A374_14855</name>
</gene>
<accession>I8AG47</accession>
<protein>
    <submittedName>
        <fullName evidence="2">Glycosyltransferase</fullName>
    </submittedName>
</protein>
<name>I8AG47_9BACL</name>
<dbReference type="GO" id="GO:0016740">
    <property type="term" value="F:transferase activity"/>
    <property type="evidence" value="ECO:0007669"/>
    <property type="project" value="UniProtKB-KW"/>
</dbReference>
<dbReference type="InterPro" id="IPR029044">
    <property type="entry name" value="Nucleotide-diphossugar_trans"/>
</dbReference>
<evidence type="ECO:0000313" key="2">
    <source>
        <dbReference type="EMBL" id="EIT84617.1"/>
    </source>
</evidence>
<proteinExistence type="predicted"/>
<reference evidence="2 3" key="1">
    <citation type="journal article" date="2012" name="J. Bacteriol.">
        <title>Genome of Bacillus macauensis ZFHKF-1, a Long-Chain-Forming Bacterium.</title>
        <authorList>
            <person name="Cai L."/>
            <person name="Zhang T."/>
        </authorList>
    </citation>
    <scope>NUCLEOTIDE SEQUENCE [LARGE SCALE GENOMIC DNA]</scope>
    <source>
        <strain evidence="2 3">ZFHKF-1</strain>
    </source>
</reference>
<keyword evidence="1" id="KW-0732">Signal</keyword>
<evidence type="ECO:0000256" key="1">
    <source>
        <dbReference type="SAM" id="SignalP"/>
    </source>
</evidence>
<dbReference type="Gene3D" id="3.90.550.10">
    <property type="entry name" value="Spore Coat Polysaccharide Biosynthesis Protein SpsA, Chain A"/>
    <property type="match status" value="1"/>
</dbReference>
<evidence type="ECO:0000313" key="3">
    <source>
        <dbReference type="Proteomes" id="UP000004080"/>
    </source>
</evidence>
<dbReference type="PATRIC" id="fig|1196324.3.peg.3036"/>
<dbReference type="STRING" id="1196324.A374_14855"/>
<feature type="chain" id="PRO_5039702264" evidence="1">
    <location>
        <begin position="22"/>
        <end position="402"/>
    </location>
</feature>
<feature type="signal peptide" evidence="1">
    <location>
        <begin position="1"/>
        <end position="21"/>
    </location>
</feature>
<comment type="caution">
    <text evidence="2">The sequence shown here is derived from an EMBL/GenBank/DDBJ whole genome shotgun (WGS) entry which is preliminary data.</text>
</comment>
<dbReference type="RefSeq" id="WP_007203047.1">
    <property type="nucleotide sequence ID" value="NZ_AKKV01000031.1"/>
</dbReference>
<sequence>MKWALCTVISSNYLSFAKALASSFLTHHPDGVIWVLITDGTKGEKDASGRITYVTVEQIGVPNAASFCFRYGPAELCNALKPYLLTYAMKQHPDYRFLFLDADIYLYSPLQELEELVATHSIILTPHITSPLPQDQKIPSELDLIRAGTYNAGCIALRNDEHSKQFLRWWSDHLEHECMNDQKKGLFMDQKWLELVPGLFSGVHILRNKAYNAAYWNLHERKISRQDNQYYVNEQPLAFFHFSGYDYELQRVSHYQNRYKMTDSEDVRSLFEQYKRELQRFGYEQTFHEMNQTTIFDNGVAILPVVRKVYHAMEKTGHRYHNPFQTTGEDSFYQKLISYIDGTMIPWVFYILYSDHVSFKAAFQSYRKKEEPALLASLRMQFLHEYQCYVETPEAFTAGEKG</sequence>
<keyword evidence="3" id="KW-1185">Reference proteome</keyword>
<keyword evidence="2" id="KW-0808">Transferase</keyword>
<dbReference type="Proteomes" id="UP000004080">
    <property type="component" value="Unassembled WGS sequence"/>
</dbReference>
<organism evidence="2 3">
    <name type="scientific">Fictibacillus macauensis ZFHKF-1</name>
    <dbReference type="NCBI Taxonomy" id="1196324"/>
    <lineage>
        <taxon>Bacteria</taxon>
        <taxon>Bacillati</taxon>
        <taxon>Bacillota</taxon>
        <taxon>Bacilli</taxon>
        <taxon>Bacillales</taxon>
        <taxon>Fictibacillaceae</taxon>
        <taxon>Fictibacillus</taxon>
    </lineage>
</organism>